<sequence>MKNHYLFYLAAVILFQVISLEIQAQAADFAWARRAGGTGADAASRIAVDASGNSYVTGIFRDTASFGTTDLTSSGNIDIFIAKYDGSGNVLWAKQAGGQDIDASKNIEVDGKGNSYITGEFRGSATFGNTTLTSTGSYDLFIAKYDASGNVLWAKQSGGAGSEMGRGIAVDGSGNCYITGYFDGNATFGSTTLTSNGSYDVFIAKYDAKGNFLWANRAGGSEKDFGRNIAVDGSGNSYITGPFRGLASFGSTTLTSSGDEDIFIAKYDASGNVLWAKRAGGTNNDAAIGIAVDSRGNSFIAGEFKGNANFGSTTLTSSGNADIVIAKYDASGNLLWAKQAGGSSSDHGRNIALDGSGNSYITGEFEGSATFGSTTLTSSGGVDIFIAKYDASGNVLWAKRAGGNLEERASGIAIDGSGNLYITGYFNGQASFGNTTVTSSGASDTYIAKLGTITGLPNTTGFHIPTYPNPFANFLATPARLLPASVPEHGGLPERLGNGARHTQETR</sequence>
<keyword evidence="4" id="KW-1185">Reference proteome</keyword>
<reference evidence="4" key="1">
    <citation type="journal article" date="2019" name="Int. J. Syst. Evol. Microbiol.">
        <title>The Global Catalogue of Microorganisms (GCM) 10K type strain sequencing project: providing services to taxonomists for standard genome sequencing and annotation.</title>
        <authorList>
            <consortium name="The Broad Institute Genomics Platform"/>
            <consortium name="The Broad Institute Genome Sequencing Center for Infectious Disease"/>
            <person name="Wu L."/>
            <person name="Ma J."/>
        </authorList>
    </citation>
    <scope>NUCLEOTIDE SEQUENCE [LARGE SCALE GENOMIC DNA]</scope>
    <source>
        <strain evidence="4">KCTC 23984</strain>
    </source>
</reference>
<dbReference type="EMBL" id="JBHUOX010000020">
    <property type="protein sequence ID" value="MFD3002807.1"/>
    <property type="molecule type" value="Genomic_DNA"/>
</dbReference>
<comment type="caution">
    <text evidence="3">The sequence shown here is derived from an EMBL/GenBank/DDBJ whole genome shotgun (WGS) entry which is preliminary data.</text>
</comment>
<evidence type="ECO:0000313" key="3">
    <source>
        <dbReference type="EMBL" id="MFD3002807.1"/>
    </source>
</evidence>
<dbReference type="InterPro" id="IPR010620">
    <property type="entry name" value="SBBP_repeat"/>
</dbReference>
<dbReference type="Pfam" id="PF06739">
    <property type="entry name" value="SBBP"/>
    <property type="match status" value="6"/>
</dbReference>
<dbReference type="InterPro" id="IPR052918">
    <property type="entry name" value="Motility_Chemotaxis_Reg"/>
</dbReference>
<feature type="region of interest" description="Disordered" evidence="1">
    <location>
        <begin position="485"/>
        <end position="507"/>
    </location>
</feature>
<feature type="signal peptide" evidence="2">
    <location>
        <begin position="1"/>
        <end position="26"/>
    </location>
</feature>
<evidence type="ECO:0000256" key="1">
    <source>
        <dbReference type="SAM" id="MobiDB-lite"/>
    </source>
</evidence>
<evidence type="ECO:0000313" key="4">
    <source>
        <dbReference type="Proteomes" id="UP001597641"/>
    </source>
</evidence>
<proteinExistence type="predicted"/>
<protein>
    <submittedName>
        <fullName evidence="3">SBBP repeat-containing protein</fullName>
    </submittedName>
</protein>
<dbReference type="Proteomes" id="UP001597641">
    <property type="component" value="Unassembled WGS sequence"/>
</dbReference>
<evidence type="ECO:0000256" key="2">
    <source>
        <dbReference type="SAM" id="SignalP"/>
    </source>
</evidence>
<dbReference type="PANTHER" id="PTHR35580">
    <property type="entry name" value="CELL SURFACE GLYCOPROTEIN (S-LAYER PROTEIN)-LIKE PROTEIN"/>
    <property type="match status" value="1"/>
</dbReference>
<accession>A0ABW6C0C6</accession>
<dbReference type="SUPFAM" id="SSF101898">
    <property type="entry name" value="NHL repeat"/>
    <property type="match status" value="1"/>
</dbReference>
<feature type="chain" id="PRO_5046480537" evidence="2">
    <location>
        <begin position="27"/>
        <end position="507"/>
    </location>
</feature>
<dbReference type="Gene3D" id="2.120.10.30">
    <property type="entry name" value="TolB, C-terminal domain"/>
    <property type="match status" value="2"/>
</dbReference>
<dbReference type="RefSeq" id="WP_377488920.1">
    <property type="nucleotide sequence ID" value="NZ_JBHUOX010000020.1"/>
</dbReference>
<keyword evidence="2" id="KW-0732">Signal</keyword>
<name>A0ABW6C0C6_9BACT</name>
<gene>
    <name evidence="3" type="ORF">ACFS7Z_20725</name>
</gene>
<dbReference type="PANTHER" id="PTHR35580:SF1">
    <property type="entry name" value="PHYTASE-LIKE DOMAIN-CONTAINING PROTEIN"/>
    <property type="match status" value="1"/>
</dbReference>
<organism evidence="3 4">
    <name type="scientific">Pontibacter toksunensis</name>
    <dbReference type="NCBI Taxonomy" id="1332631"/>
    <lineage>
        <taxon>Bacteria</taxon>
        <taxon>Pseudomonadati</taxon>
        <taxon>Bacteroidota</taxon>
        <taxon>Cytophagia</taxon>
        <taxon>Cytophagales</taxon>
        <taxon>Hymenobacteraceae</taxon>
        <taxon>Pontibacter</taxon>
    </lineage>
</organism>
<dbReference type="InterPro" id="IPR011042">
    <property type="entry name" value="6-blade_b-propeller_TolB-like"/>
</dbReference>